<evidence type="ECO:0000256" key="2">
    <source>
        <dbReference type="ARBA" id="ARBA00022824"/>
    </source>
</evidence>
<comment type="subunit">
    <text evidence="4">Can form homooligomers. Interacts with KCNA1 (via cytoplasmic N-terminal domain) and KCNA4.</text>
</comment>
<dbReference type="FunCoup" id="A0A6P5KUC0">
    <property type="interactions" value="8"/>
</dbReference>
<evidence type="ECO:0000256" key="5">
    <source>
        <dbReference type="ARBA" id="ARBA00074958"/>
    </source>
</evidence>
<evidence type="ECO:0000259" key="7">
    <source>
        <dbReference type="Pfam" id="PF02214"/>
    </source>
</evidence>
<keyword evidence="9" id="KW-0813">Transport</keyword>
<dbReference type="PANTHER" id="PTHR14499">
    <property type="entry name" value="POTASSIUM CHANNEL TETRAMERIZATION DOMAIN-CONTAINING"/>
    <property type="match status" value="1"/>
</dbReference>
<evidence type="ECO:0000313" key="8">
    <source>
        <dbReference type="Proteomes" id="UP000515140"/>
    </source>
</evidence>
<dbReference type="RefSeq" id="XP_020849338.1">
    <property type="nucleotide sequence ID" value="XM_020993679.1"/>
</dbReference>
<dbReference type="GeneID" id="110213366"/>
<organism evidence="8 9">
    <name type="scientific">Phascolarctos cinereus</name>
    <name type="common">Koala</name>
    <dbReference type="NCBI Taxonomy" id="38626"/>
    <lineage>
        <taxon>Eukaryota</taxon>
        <taxon>Metazoa</taxon>
        <taxon>Chordata</taxon>
        <taxon>Craniata</taxon>
        <taxon>Vertebrata</taxon>
        <taxon>Euteleostomi</taxon>
        <taxon>Mammalia</taxon>
        <taxon>Metatheria</taxon>
        <taxon>Diprotodontia</taxon>
        <taxon>Phascolarctidae</taxon>
        <taxon>Phascolarctos</taxon>
    </lineage>
</organism>
<feature type="domain" description="Potassium channel tetramerisation-type BTB" evidence="7">
    <location>
        <begin position="46"/>
        <end position="134"/>
    </location>
</feature>
<dbReference type="CTD" id="283518"/>
<sequence>MPPPLDTSIIYDHRSTLQFRNNQKVKLCFSAFGWKLLRRMSSQELVTFNVGGKTFTTRLSTIRQFPMSRLARMLDGRDQEFKLVNGQIFVDRDGLLFSYILDFLRTQLLSLPTDFSDYPRLRREAYFYELDRLVELLDQEQLKPKPEILEVRFTCQDTRAFFRVFGSCSSTVEMLTGRITVFIEQSSTQTWSSSSFPAQKTLLPVPPQRPSYHDLVFQCGSDNTTGNQAEARYVSIKPDNRKLANGSNVLGLLVDTLLKEGFHLVSTRTLSSEENVECYSFERMNRPEDLTISERVKPEPTTAAQLMPVQSQIKK</sequence>
<protein>
    <recommendedName>
        <fullName evidence="5">Potassium channel regulatory protein</fullName>
    </recommendedName>
    <alternativeName>
        <fullName evidence="6">Protein CLLD4</fullName>
    </alternativeName>
</protein>
<dbReference type="InterPro" id="IPR003131">
    <property type="entry name" value="T1-type_BTB"/>
</dbReference>
<dbReference type="PANTHER" id="PTHR14499:SF5">
    <property type="entry name" value="POTASSIUM CHANNEL REGULATORY PROTEIN"/>
    <property type="match status" value="1"/>
</dbReference>
<proteinExistence type="predicted"/>
<evidence type="ECO:0000256" key="6">
    <source>
        <dbReference type="ARBA" id="ARBA00076430"/>
    </source>
</evidence>
<dbReference type="KEGG" id="pcw:110213366"/>
<reference evidence="9" key="1">
    <citation type="submission" date="2025-08" db="UniProtKB">
        <authorList>
            <consortium name="RefSeq"/>
        </authorList>
    </citation>
    <scope>IDENTIFICATION</scope>
    <source>
        <tissue evidence="9">Spleen</tissue>
    </source>
</reference>
<dbReference type="AlphaFoldDB" id="A0A6P5KUC0"/>
<dbReference type="GO" id="GO:0005783">
    <property type="term" value="C:endoplasmic reticulum"/>
    <property type="evidence" value="ECO:0007669"/>
    <property type="project" value="UniProtKB-SubCell"/>
</dbReference>
<dbReference type="GO" id="GO:0051260">
    <property type="term" value="P:protein homooligomerization"/>
    <property type="evidence" value="ECO:0007669"/>
    <property type="project" value="InterPro"/>
</dbReference>
<keyword evidence="9" id="KW-0407">Ion channel</keyword>
<gene>
    <name evidence="9" type="primary">KCNRG</name>
</gene>
<comment type="subcellular location">
    <subcellularLocation>
        <location evidence="1">Endoplasmic reticulum</location>
    </subcellularLocation>
</comment>
<keyword evidence="9" id="KW-0406">Ion transport</keyword>
<dbReference type="GO" id="GO:0034220">
    <property type="term" value="P:monoatomic ion transmembrane transport"/>
    <property type="evidence" value="ECO:0007669"/>
    <property type="project" value="UniProtKB-KW"/>
</dbReference>
<dbReference type="InParanoid" id="A0A6P5KUC0"/>
<dbReference type="Gene3D" id="3.30.710.10">
    <property type="entry name" value="Potassium Channel Kv1.1, Chain A"/>
    <property type="match status" value="1"/>
</dbReference>
<dbReference type="Pfam" id="PF02214">
    <property type="entry name" value="BTB_2"/>
    <property type="match status" value="1"/>
</dbReference>
<accession>A0A6P5KUC0</accession>
<keyword evidence="2" id="KW-0256">Endoplasmic reticulum</keyword>
<evidence type="ECO:0000256" key="4">
    <source>
        <dbReference type="ARBA" id="ARBA00062212"/>
    </source>
</evidence>
<dbReference type="InterPro" id="IPR011333">
    <property type="entry name" value="SKP1/BTB/POZ_sf"/>
</dbReference>
<evidence type="ECO:0000256" key="3">
    <source>
        <dbReference type="ARBA" id="ARBA00059762"/>
    </source>
</evidence>
<dbReference type="GO" id="GO:0042802">
    <property type="term" value="F:identical protein binding"/>
    <property type="evidence" value="ECO:0007669"/>
    <property type="project" value="Ensembl"/>
</dbReference>
<evidence type="ECO:0000313" key="9">
    <source>
        <dbReference type="RefSeq" id="XP_020849338.1"/>
    </source>
</evidence>
<dbReference type="FunFam" id="3.30.710.10:FF:000114">
    <property type="entry name" value="potassium channel regulatory protein"/>
    <property type="match status" value="1"/>
</dbReference>
<dbReference type="SUPFAM" id="SSF54695">
    <property type="entry name" value="POZ domain"/>
    <property type="match status" value="1"/>
</dbReference>
<comment type="function">
    <text evidence="3">Inhibits potassium fluxes in cells. May regulate Kv1 family channel proteins by retaining a fraction of channels in endomembranes.</text>
</comment>
<keyword evidence="8" id="KW-1185">Reference proteome</keyword>
<name>A0A6P5KUC0_PHACI</name>
<dbReference type="Proteomes" id="UP000515140">
    <property type="component" value="Unplaced"/>
</dbReference>
<evidence type="ECO:0000256" key="1">
    <source>
        <dbReference type="ARBA" id="ARBA00004240"/>
    </source>
</evidence>